<evidence type="ECO:0008006" key="3">
    <source>
        <dbReference type="Google" id="ProtNLM"/>
    </source>
</evidence>
<gene>
    <name evidence="1" type="ORF">SRS1_16796</name>
</gene>
<dbReference type="Proteomes" id="UP000239563">
    <property type="component" value="Chromosome XXII"/>
</dbReference>
<organism evidence="1 2">
    <name type="scientific">Sporisorium reilianum f. sp. reilianum</name>
    <dbReference type="NCBI Taxonomy" id="72559"/>
    <lineage>
        <taxon>Eukaryota</taxon>
        <taxon>Fungi</taxon>
        <taxon>Dikarya</taxon>
        <taxon>Basidiomycota</taxon>
        <taxon>Ustilaginomycotina</taxon>
        <taxon>Ustilaginomycetes</taxon>
        <taxon>Ustilaginales</taxon>
        <taxon>Ustilaginaceae</taxon>
        <taxon>Sporisorium</taxon>
    </lineage>
</organism>
<dbReference type="Pfam" id="PF13489">
    <property type="entry name" value="Methyltransf_23"/>
    <property type="match status" value="1"/>
</dbReference>
<reference evidence="1 2" key="1">
    <citation type="submission" date="2017-02" db="EMBL/GenBank/DDBJ databases">
        <authorList>
            <person name="Peterson S.W."/>
        </authorList>
    </citation>
    <scope>NUCLEOTIDE SEQUENCE [LARGE SCALE GENOMIC DNA]</scope>
    <source>
        <strain evidence="1 2">SRS1_H2-8</strain>
    </source>
</reference>
<name>A0A2N8UP09_9BASI</name>
<dbReference type="InterPro" id="IPR029063">
    <property type="entry name" value="SAM-dependent_MTases_sf"/>
</dbReference>
<protein>
    <recommendedName>
        <fullName evidence="3">Methyltransferase domain-containing protein</fullName>
    </recommendedName>
</protein>
<dbReference type="SUPFAM" id="SSF53335">
    <property type="entry name" value="S-adenosyl-L-methionine-dependent methyltransferases"/>
    <property type="match status" value="1"/>
</dbReference>
<dbReference type="Gene3D" id="3.40.50.150">
    <property type="entry name" value="Vaccinia Virus protein VP39"/>
    <property type="match status" value="1"/>
</dbReference>
<dbReference type="AlphaFoldDB" id="A0A2N8UP09"/>
<dbReference type="EMBL" id="LT795075">
    <property type="protein sequence ID" value="SJX66568.1"/>
    <property type="molecule type" value="Genomic_DNA"/>
</dbReference>
<sequence>MTLTRAEALFNMRAVDVAANHMQPASSRGQPNSVQTVQSSHRLDILYAWLTGADPTSALADAHDAKPDYALLSGHVMDLGCGQGDQTGALAALVSAHRDHLKSHILGVDPAPADYGAPYTLQQAQDELLRSAVGQHLSFALGKTGPQVLEDQTFDTVILAHSLWYFPSAHVLHDTFAAIKKAGVKHLLLAEWAMSASHPDALPHLLAALLQGQSPVEGGNVQTPISPEQLKSVATEAGWKVVRELTFLPSDRLQDGKWEVDMATDAADAAAKFDVESNRTAQKLQQSVQATRYALEEAAKRIGKRTRSMDVWTAVLVPA</sequence>
<evidence type="ECO:0000313" key="1">
    <source>
        <dbReference type="EMBL" id="SJX66568.1"/>
    </source>
</evidence>
<accession>A0A2N8UP09</accession>
<evidence type="ECO:0000313" key="2">
    <source>
        <dbReference type="Proteomes" id="UP000239563"/>
    </source>
</evidence>
<proteinExistence type="predicted"/>